<gene>
    <name evidence="1" type="ORF">MYCFIDRAFT_177050</name>
</gene>
<name>M3A623_PSEFD</name>
<dbReference type="AlphaFoldDB" id="M3A623"/>
<dbReference type="RefSeq" id="XP_007929131.1">
    <property type="nucleotide sequence ID" value="XM_007930940.1"/>
</dbReference>
<evidence type="ECO:0000313" key="2">
    <source>
        <dbReference type="Proteomes" id="UP000016932"/>
    </source>
</evidence>
<keyword evidence="2" id="KW-1185">Reference proteome</keyword>
<dbReference type="GeneID" id="19333677"/>
<dbReference type="KEGG" id="pfj:MYCFIDRAFT_177050"/>
<sequence length="185" mass="20693">MFEVLADHAINLSGGWSLFQSSGSTLDHKMRGSRNSRSPALHSESGITCLSWEVEDTTTKYGGPSNWVVLHGATLIEAPAQDSLLRPPYRFLIRDCQTWDIPNPKFLRIMKHGLQAHPYALHVWRVGTPMAYPEKKAIVITPTTSHSVPRLSLGMAPNDPYRRRKALLGGKERVLIAWPCSLHES</sequence>
<accession>M3A623</accession>
<dbReference type="Proteomes" id="UP000016932">
    <property type="component" value="Unassembled WGS sequence"/>
</dbReference>
<dbReference type="VEuPathDB" id="FungiDB:MYCFIDRAFT_177050"/>
<reference evidence="1 2" key="1">
    <citation type="journal article" date="2012" name="PLoS Pathog.">
        <title>Diverse lifestyles and strategies of plant pathogenesis encoded in the genomes of eighteen Dothideomycetes fungi.</title>
        <authorList>
            <person name="Ohm R.A."/>
            <person name="Feau N."/>
            <person name="Henrissat B."/>
            <person name="Schoch C.L."/>
            <person name="Horwitz B.A."/>
            <person name="Barry K.W."/>
            <person name="Condon B.J."/>
            <person name="Copeland A.C."/>
            <person name="Dhillon B."/>
            <person name="Glaser F."/>
            <person name="Hesse C.N."/>
            <person name="Kosti I."/>
            <person name="LaButti K."/>
            <person name="Lindquist E.A."/>
            <person name="Lucas S."/>
            <person name="Salamov A.A."/>
            <person name="Bradshaw R.E."/>
            <person name="Ciuffetti L."/>
            <person name="Hamelin R.C."/>
            <person name="Kema G.H.J."/>
            <person name="Lawrence C."/>
            <person name="Scott J.A."/>
            <person name="Spatafora J.W."/>
            <person name="Turgeon B.G."/>
            <person name="de Wit P.J.G.M."/>
            <person name="Zhong S."/>
            <person name="Goodwin S.B."/>
            <person name="Grigoriev I.V."/>
        </authorList>
    </citation>
    <scope>NUCLEOTIDE SEQUENCE [LARGE SCALE GENOMIC DNA]</scope>
    <source>
        <strain evidence="1 2">CIRAD86</strain>
    </source>
</reference>
<organism evidence="1 2">
    <name type="scientific">Pseudocercospora fijiensis (strain CIRAD86)</name>
    <name type="common">Black leaf streak disease fungus</name>
    <name type="synonym">Mycosphaerella fijiensis</name>
    <dbReference type="NCBI Taxonomy" id="383855"/>
    <lineage>
        <taxon>Eukaryota</taxon>
        <taxon>Fungi</taxon>
        <taxon>Dikarya</taxon>
        <taxon>Ascomycota</taxon>
        <taxon>Pezizomycotina</taxon>
        <taxon>Dothideomycetes</taxon>
        <taxon>Dothideomycetidae</taxon>
        <taxon>Mycosphaerellales</taxon>
        <taxon>Mycosphaerellaceae</taxon>
        <taxon>Pseudocercospora</taxon>
    </lineage>
</organism>
<dbReference type="EMBL" id="KB446561">
    <property type="protein sequence ID" value="EME80066.1"/>
    <property type="molecule type" value="Genomic_DNA"/>
</dbReference>
<proteinExistence type="predicted"/>
<dbReference type="HOGENOM" id="CLU_1461946_0_0_1"/>
<evidence type="ECO:0000313" key="1">
    <source>
        <dbReference type="EMBL" id="EME80066.1"/>
    </source>
</evidence>
<protein>
    <submittedName>
        <fullName evidence="1">Uncharacterized protein</fullName>
    </submittedName>
</protein>